<accession>A0AAV2HX44</accession>
<dbReference type="PRINTS" id="PR00237">
    <property type="entry name" value="GPCRRHODOPSN"/>
</dbReference>
<dbReference type="Pfam" id="PF10324">
    <property type="entry name" value="7TM_GPCR_Srw"/>
    <property type="match status" value="1"/>
</dbReference>
<evidence type="ECO:0000313" key="10">
    <source>
        <dbReference type="EMBL" id="CAL1538691.1"/>
    </source>
</evidence>
<dbReference type="GO" id="GO:0005886">
    <property type="term" value="C:plasma membrane"/>
    <property type="evidence" value="ECO:0007669"/>
    <property type="project" value="TreeGrafter"/>
</dbReference>
<dbReference type="EMBL" id="CAXITT010000309">
    <property type="protein sequence ID" value="CAL1538691.1"/>
    <property type="molecule type" value="Genomic_DNA"/>
</dbReference>
<evidence type="ECO:0000256" key="3">
    <source>
        <dbReference type="ARBA" id="ARBA00022989"/>
    </source>
</evidence>
<proteinExistence type="predicted"/>
<dbReference type="GO" id="GO:0008528">
    <property type="term" value="F:G protein-coupled peptide receptor activity"/>
    <property type="evidence" value="ECO:0007669"/>
    <property type="project" value="InterPro"/>
</dbReference>
<dbReference type="Gene3D" id="1.20.1070.10">
    <property type="entry name" value="Rhodopsin 7-helix transmembrane proteins"/>
    <property type="match status" value="1"/>
</dbReference>
<feature type="transmembrane region" description="Helical" evidence="8">
    <location>
        <begin position="64"/>
        <end position="86"/>
    </location>
</feature>
<dbReference type="PROSITE" id="PS50262">
    <property type="entry name" value="G_PROTEIN_RECEP_F1_2"/>
    <property type="match status" value="1"/>
</dbReference>
<keyword evidence="3 8" id="KW-1133">Transmembrane helix</keyword>
<evidence type="ECO:0000256" key="6">
    <source>
        <dbReference type="ARBA" id="ARBA00023170"/>
    </source>
</evidence>
<comment type="subcellular location">
    <subcellularLocation>
        <location evidence="1">Membrane</location>
        <topology evidence="1">Multi-pass membrane protein</topology>
    </subcellularLocation>
</comment>
<dbReference type="PANTHER" id="PTHR24243">
    <property type="entry name" value="G-PROTEIN COUPLED RECEPTOR"/>
    <property type="match status" value="1"/>
</dbReference>
<dbReference type="SUPFAM" id="SSF81321">
    <property type="entry name" value="Family A G protein-coupled receptor-like"/>
    <property type="match status" value="1"/>
</dbReference>
<organism evidence="10 11">
    <name type="scientific">Lymnaea stagnalis</name>
    <name type="common">Great pond snail</name>
    <name type="synonym">Helix stagnalis</name>
    <dbReference type="NCBI Taxonomy" id="6523"/>
    <lineage>
        <taxon>Eukaryota</taxon>
        <taxon>Metazoa</taxon>
        <taxon>Spiralia</taxon>
        <taxon>Lophotrochozoa</taxon>
        <taxon>Mollusca</taxon>
        <taxon>Gastropoda</taxon>
        <taxon>Heterobranchia</taxon>
        <taxon>Euthyneura</taxon>
        <taxon>Panpulmonata</taxon>
        <taxon>Hygrophila</taxon>
        <taxon>Lymnaeoidea</taxon>
        <taxon>Lymnaeidae</taxon>
        <taxon>Lymnaea</taxon>
    </lineage>
</organism>
<evidence type="ECO:0000256" key="5">
    <source>
        <dbReference type="ARBA" id="ARBA00023136"/>
    </source>
</evidence>
<keyword evidence="6" id="KW-0675">Receptor</keyword>
<keyword evidence="5 8" id="KW-0472">Membrane</keyword>
<feature type="transmembrane region" description="Helical" evidence="8">
    <location>
        <begin position="252"/>
        <end position="282"/>
    </location>
</feature>
<evidence type="ECO:0000256" key="8">
    <source>
        <dbReference type="SAM" id="Phobius"/>
    </source>
</evidence>
<dbReference type="InterPro" id="IPR017452">
    <property type="entry name" value="GPCR_Rhodpsn_7TM"/>
</dbReference>
<keyword evidence="7" id="KW-0807">Transducer</keyword>
<keyword evidence="4" id="KW-0297">G-protein coupled receptor</keyword>
<dbReference type="AlphaFoldDB" id="A0AAV2HX44"/>
<feature type="transmembrane region" description="Helical" evidence="8">
    <location>
        <begin position="156"/>
        <end position="177"/>
    </location>
</feature>
<feature type="domain" description="G-protein coupled receptors family 1 profile" evidence="9">
    <location>
        <begin position="1"/>
        <end position="279"/>
    </location>
</feature>
<evidence type="ECO:0000256" key="1">
    <source>
        <dbReference type="ARBA" id="ARBA00004141"/>
    </source>
</evidence>
<reference evidence="10 11" key="1">
    <citation type="submission" date="2024-04" db="EMBL/GenBank/DDBJ databases">
        <authorList>
            <consortium name="Genoscope - CEA"/>
            <person name="William W."/>
        </authorList>
    </citation>
    <scope>NUCLEOTIDE SEQUENCE [LARGE SCALE GENOMIC DNA]</scope>
</reference>
<evidence type="ECO:0000256" key="2">
    <source>
        <dbReference type="ARBA" id="ARBA00022692"/>
    </source>
</evidence>
<feature type="transmembrane region" description="Helical" evidence="8">
    <location>
        <begin position="98"/>
        <end position="119"/>
    </location>
</feature>
<protein>
    <recommendedName>
        <fullName evidence="9">G-protein coupled receptors family 1 profile domain-containing protein</fullName>
    </recommendedName>
</protein>
<dbReference type="PANTHER" id="PTHR24243:SF230">
    <property type="entry name" value="G-PROTEIN COUPLED RECEPTORS FAMILY 1 PROFILE DOMAIN-CONTAINING PROTEIN"/>
    <property type="match status" value="1"/>
</dbReference>
<keyword evidence="11" id="KW-1185">Reference proteome</keyword>
<dbReference type="InterPro" id="IPR019427">
    <property type="entry name" value="7TM_GPCR_serpentine_rcpt_Srw"/>
</dbReference>
<evidence type="ECO:0000256" key="7">
    <source>
        <dbReference type="ARBA" id="ARBA00023224"/>
    </source>
</evidence>
<feature type="transmembrane region" description="Helical" evidence="8">
    <location>
        <begin position="219"/>
        <end position="240"/>
    </location>
</feature>
<evidence type="ECO:0000313" key="11">
    <source>
        <dbReference type="Proteomes" id="UP001497497"/>
    </source>
</evidence>
<dbReference type="InterPro" id="IPR000276">
    <property type="entry name" value="GPCR_Rhodpsn"/>
</dbReference>
<comment type="caution">
    <text evidence="10">The sequence shown here is derived from an EMBL/GenBank/DDBJ whole genome shotgun (WGS) entry which is preliminary data.</text>
</comment>
<keyword evidence="2 8" id="KW-0812">Transmembrane</keyword>
<dbReference type="Proteomes" id="UP001497497">
    <property type="component" value="Unassembled WGS sequence"/>
</dbReference>
<feature type="non-terminal residue" evidence="10">
    <location>
        <position position="1"/>
    </location>
</feature>
<gene>
    <name evidence="10" type="ORF">GSLYS_00012512001</name>
</gene>
<evidence type="ECO:0000256" key="4">
    <source>
        <dbReference type="ARBA" id="ARBA00023040"/>
    </source>
</evidence>
<feature type="transmembrane region" description="Helical" evidence="8">
    <location>
        <begin position="24"/>
        <end position="44"/>
    </location>
</feature>
<evidence type="ECO:0000259" key="9">
    <source>
        <dbReference type="PROSITE" id="PS50262"/>
    </source>
</evidence>
<name>A0AAV2HX44_LYMST</name>
<sequence length="303" mass="33348">TVLFPPGFKETINVSLMGLAISDLMSLVTSLWTAICWTPAMYYAELPFVPQDVDYMTGSLPHLLFTRVTGWITAFVACERCLCVTVPLKVKAIITPRLVKRFVVLAFVAVTVAQSPSFYTSSLEWVLDEGRNRTVLARVVRAMSEETDAVTYSVNLVSPFASFALVLASTVVTAVQLKQKSQWRMKSASAGGVVMPASGSGVKAALPAPSKDQKVVKMVVVLSVVFIVSFLPTNVIHIFYCTIVDSPHLLAVYIVYISVTFSFIKVLECFNASISIVLYYLMSSKYRSSFVKLFRSVSGDKRT</sequence>